<feature type="signal peptide" evidence="1">
    <location>
        <begin position="1"/>
        <end position="17"/>
    </location>
</feature>
<dbReference type="WBParaSite" id="SMUV_0000812501-mRNA-1">
    <property type="protein sequence ID" value="SMUV_0000812501-mRNA-1"/>
    <property type="gene ID" value="SMUV_0000812501"/>
</dbReference>
<reference evidence="3" key="1">
    <citation type="submission" date="2017-02" db="UniProtKB">
        <authorList>
            <consortium name="WormBaseParasite"/>
        </authorList>
    </citation>
    <scope>IDENTIFICATION</scope>
</reference>
<sequence>MLIELLYISASIVTVVCWGWSSVAESCRCSFADIPFGSSAGIKLLPLVDSCLVIQCSELVHSQLFATVVPLCPLCTHVNITACTLQYTLVAVAVVELILCQILE</sequence>
<accession>A0A0N5ATG9</accession>
<evidence type="ECO:0000313" key="3">
    <source>
        <dbReference type="WBParaSite" id="SMUV_0000812501-mRNA-1"/>
    </source>
</evidence>
<dbReference type="AlphaFoldDB" id="A0A0N5ATG9"/>
<proteinExistence type="predicted"/>
<keyword evidence="2" id="KW-1185">Reference proteome</keyword>
<organism evidence="2 3">
    <name type="scientific">Syphacia muris</name>
    <dbReference type="NCBI Taxonomy" id="451379"/>
    <lineage>
        <taxon>Eukaryota</taxon>
        <taxon>Metazoa</taxon>
        <taxon>Ecdysozoa</taxon>
        <taxon>Nematoda</taxon>
        <taxon>Chromadorea</taxon>
        <taxon>Rhabditida</taxon>
        <taxon>Spirurina</taxon>
        <taxon>Oxyuridomorpha</taxon>
        <taxon>Oxyuroidea</taxon>
        <taxon>Oxyuridae</taxon>
        <taxon>Syphacia</taxon>
    </lineage>
</organism>
<dbReference type="Proteomes" id="UP000046393">
    <property type="component" value="Unplaced"/>
</dbReference>
<keyword evidence="1" id="KW-0732">Signal</keyword>
<feature type="chain" id="PRO_5005893425" evidence="1">
    <location>
        <begin position="18"/>
        <end position="104"/>
    </location>
</feature>
<evidence type="ECO:0000313" key="2">
    <source>
        <dbReference type="Proteomes" id="UP000046393"/>
    </source>
</evidence>
<protein>
    <submittedName>
        <fullName evidence="3">Secreted protein</fullName>
    </submittedName>
</protein>
<name>A0A0N5ATG9_9BILA</name>
<evidence type="ECO:0000256" key="1">
    <source>
        <dbReference type="SAM" id="SignalP"/>
    </source>
</evidence>